<feature type="region of interest" description="Disordered" evidence="1">
    <location>
        <begin position="24"/>
        <end position="51"/>
    </location>
</feature>
<dbReference type="AlphaFoldDB" id="A0A2M3YWN3"/>
<feature type="region of interest" description="Disordered" evidence="1">
    <location>
        <begin position="67"/>
        <end position="136"/>
    </location>
</feature>
<keyword evidence="2" id="KW-0732">Signal</keyword>
<accession>A0A2M3YWN3</accession>
<proteinExistence type="predicted"/>
<sequence>MNPSLLFIATIAAVIAASVAYPQASSSSSSSSSNSSEDSETLGERIGDLENIGQQFFNHIPQWQFPGFPSLNPGHPRPPHGFGIGVIHRPRPTSTAAPSTASDGSADTEAATTEAAESTPTGLVCRGSQSDRSINR</sequence>
<evidence type="ECO:0000256" key="1">
    <source>
        <dbReference type="SAM" id="MobiDB-lite"/>
    </source>
</evidence>
<organism evidence="3">
    <name type="scientific">Anopheles nuneztovari</name>
    <dbReference type="NCBI Taxonomy" id="30067"/>
    <lineage>
        <taxon>Eukaryota</taxon>
        <taxon>Metazoa</taxon>
        <taxon>Ecdysozoa</taxon>
        <taxon>Arthropoda</taxon>
        <taxon>Hexapoda</taxon>
        <taxon>Insecta</taxon>
        <taxon>Pterygota</taxon>
        <taxon>Neoptera</taxon>
        <taxon>Endopterygota</taxon>
        <taxon>Diptera</taxon>
        <taxon>Nematocera</taxon>
        <taxon>Culicoidea</taxon>
        <taxon>Culicidae</taxon>
        <taxon>Anophelinae</taxon>
        <taxon>Anopheles</taxon>
    </lineage>
</organism>
<feature type="signal peptide" evidence="2">
    <location>
        <begin position="1"/>
        <end position="20"/>
    </location>
</feature>
<protein>
    <submittedName>
        <fullName evidence="3">Putative secreted protein</fullName>
    </submittedName>
</protein>
<evidence type="ECO:0000256" key="2">
    <source>
        <dbReference type="SAM" id="SignalP"/>
    </source>
</evidence>
<reference evidence="3" key="1">
    <citation type="submission" date="2018-01" db="EMBL/GenBank/DDBJ databases">
        <title>An insight into the sialome of Amazonian anophelines.</title>
        <authorList>
            <person name="Ribeiro J.M."/>
            <person name="Scarpassa V."/>
            <person name="Calvo E."/>
        </authorList>
    </citation>
    <scope>NUCLEOTIDE SEQUENCE</scope>
    <source>
        <tissue evidence="3">Salivary glands</tissue>
    </source>
</reference>
<feature type="chain" id="PRO_5014979726" evidence="2">
    <location>
        <begin position="21"/>
        <end position="136"/>
    </location>
</feature>
<dbReference type="EMBL" id="GGFF01000207">
    <property type="protein sequence ID" value="MBW20674.1"/>
    <property type="molecule type" value="Transcribed_RNA"/>
</dbReference>
<feature type="compositionally biased region" description="Low complexity" evidence="1">
    <location>
        <begin position="99"/>
        <end position="122"/>
    </location>
</feature>
<name>A0A2M3YWN3_9DIPT</name>
<evidence type="ECO:0000313" key="3">
    <source>
        <dbReference type="EMBL" id="MBW20674.1"/>
    </source>
</evidence>
<feature type="compositionally biased region" description="Low complexity" evidence="1">
    <location>
        <begin position="24"/>
        <end position="36"/>
    </location>
</feature>
<feature type="compositionally biased region" description="Polar residues" evidence="1">
    <location>
        <begin position="127"/>
        <end position="136"/>
    </location>
</feature>